<dbReference type="EMBL" id="BBNT01000001">
    <property type="protein sequence ID" value="GAL74235.1"/>
    <property type="molecule type" value="Genomic_DNA"/>
</dbReference>
<dbReference type="EC" id="2.4.1.129" evidence="2"/>
<accession>A0A090WB51</accession>
<evidence type="ECO:0000313" key="3">
    <source>
        <dbReference type="Proteomes" id="UP000029647"/>
    </source>
</evidence>
<dbReference type="GO" id="GO:0016757">
    <property type="term" value="F:glycosyltransferase activity"/>
    <property type="evidence" value="ECO:0007669"/>
    <property type="project" value="UniProtKB-KW"/>
</dbReference>
<evidence type="ECO:0000259" key="1">
    <source>
        <dbReference type="Pfam" id="PF06832"/>
    </source>
</evidence>
<organism evidence="2 3">
    <name type="scientific">Nonlabens ulvanivorans</name>
    <name type="common">Persicivirga ulvanivorans</name>
    <dbReference type="NCBI Taxonomy" id="906888"/>
    <lineage>
        <taxon>Bacteria</taxon>
        <taxon>Pseudomonadati</taxon>
        <taxon>Bacteroidota</taxon>
        <taxon>Flavobacteriia</taxon>
        <taxon>Flavobacteriales</taxon>
        <taxon>Flavobacteriaceae</taxon>
        <taxon>Nonlabens</taxon>
    </lineage>
</organism>
<dbReference type="AlphaFoldDB" id="A0A090WB51"/>
<proteinExistence type="predicted"/>
<dbReference type="Proteomes" id="UP000029647">
    <property type="component" value="Unassembled WGS sequence"/>
</dbReference>
<keyword evidence="2" id="KW-0328">Glycosyltransferase</keyword>
<gene>
    <name evidence="2" type="ORF">JCM19275_3082</name>
</gene>
<reference evidence="2 3" key="1">
    <citation type="journal article" date="2014" name="Genome Announc.">
        <title>Draft Genome Sequences of Marine Flavobacterium Nonlabens Strains NR17, NR24, NR27, NR32, NR33, and Ara13.</title>
        <authorList>
            <person name="Nakanishi M."/>
            <person name="Meirelles P."/>
            <person name="Suzuki R."/>
            <person name="Takatani N."/>
            <person name="Mino S."/>
            <person name="Suda W."/>
            <person name="Oshima K."/>
            <person name="Hattori M."/>
            <person name="Ohkuma M."/>
            <person name="Hosokawa M."/>
            <person name="Miyashita K."/>
            <person name="Thompson F.L."/>
            <person name="Niwa A."/>
            <person name="Sawabe T."/>
            <person name="Sawabe T."/>
        </authorList>
    </citation>
    <scope>NUCLEOTIDE SEQUENCE [LARGE SCALE GENOMIC DNA]</scope>
    <source>
        <strain evidence="3">JCM19275</strain>
    </source>
</reference>
<feature type="domain" description="Penicillin-binding C-terminal" evidence="1">
    <location>
        <begin position="128"/>
        <end position="209"/>
    </location>
</feature>
<sequence>MTGIKSAAPVLFDLFNRLPQEEWFAPPYDDMIEIDICKNSGYLATPECEIEKQWIPAVGERYDSCPYHKIIQLDDTQSYQVNADCEPVSNMVAKSYFTLPPVMAWYYRRTYPDYEPLPAYRADCESPVENVMTFIRPNAGTTITLTKNIEGKTNETVFELAHKIPNTTVYWYLDEDYITSTKDFHEIALSAAQGKHIITAVDEDGNDVKLSLRFK</sequence>
<name>A0A090WB51_NONUL</name>
<evidence type="ECO:0000313" key="2">
    <source>
        <dbReference type="EMBL" id="GAL74235.1"/>
    </source>
</evidence>
<keyword evidence="2" id="KW-0808">Transferase</keyword>
<dbReference type="Pfam" id="PF06832">
    <property type="entry name" value="BiPBP_C"/>
    <property type="match status" value="1"/>
</dbReference>
<protein>
    <submittedName>
        <fullName evidence="2">Multimodular transpeptidase-transglycosylase</fullName>
        <ecNumber evidence="2">2.4.1.129</ecNumber>
    </submittedName>
</protein>
<dbReference type="InterPro" id="IPR009647">
    <property type="entry name" value="PBP_C"/>
</dbReference>
<comment type="caution">
    <text evidence="2">The sequence shown here is derived from an EMBL/GenBank/DDBJ whole genome shotgun (WGS) entry which is preliminary data.</text>
</comment>